<dbReference type="InterPro" id="IPR004731">
    <property type="entry name" value="Transaldolase_3B/F6P_aldolase"/>
</dbReference>
<evidence type="ECO:0000256" key="1">
    <source>
        <dbReference type="ARBA" id="ARBA00004496"/>
    </source>
</evidence>
<dbReference type="SUPFAM" id="SSF51569">
    <property type="entry name" value="Aldolase"/>
    <property type="match status" value="1"/>
</dbReference>
<accession>A0A8B5YIW1</accession>
<comment type="catalytic activity">
    <reaction evidence="8 9">
        <text>D-sedoheptulose 7-phosphate + D-glyceraldehyde 3-phosphate = D-erythrose 4-phosphate + beta-D-fructose 6-phosphate</text>
        <dbReference type="Rhea" id="RHEA:17053"/>
        <dbReference type="ChEBI" id="CHEBI:16897"/>
        <dbReference type="ChEBI" id="CHEBI:57483"/>
        <dbReference type="ChEBI" id="CHEBI:57634"/>
        <dbReference type="ChEBI" id="CHEBI:59776"/>
        <dbReference type="EC" id="2.2.1.2"/>
    </reaction>
</comment>
<dbReference type="GO" id="GO:0016832">
    <property type="term" value="F:aldehyde-lyase activity"/>
    <property type="evidence" value="ECO:0007669"/>
    <property type="project" value="InterPro"/>
</dbReference>
<dbReference type="InterPro" id="IPR033919">
    <property type="entry name" value="TSA/FSA_arc/bac"/>
</dbReference>
<gene>
    <name evidence="9" type="primary">tal</name>
    <name evidence="10" type="ORF">CHCC16736_3588</name>
</gene>
<dbReference type="EMBL" id="NILC01000002">
    <property type="protein sequence ID" value="TWL33571.1"/>
    <property type="molecule type" value="Genomic_DNA"/>
</dbReference>
<proteinExistence type="inferred from homology"/>
<evidence type="ECO:0000256" key="9">
    <source>
        <dbReference type="HAMAP-Rule" id="MF_00494"/>
    </source>
</evidence>
<dbReference type="GO" id="GO:0004801">
    <property type="term" value="F:transaldolase activity"/>
    <property type="evidence" value="ECO:0007669"/>
    <property type="project" value="UniProtKB-UniRule"/>
</dbReference>
<dbReference type="UniPathway" id="UPA00115">
    <property type="reaction ID" value="UER00414"/>
</dbReference>
<dbReference type="CDD" id="cd00956">
    <property type="entry name" value="Transaldolase_FSA"/>
    <property type="match status" value="1"/>
</dbReference>
<evidence type="ECO:0000256" key="2">
    <source>
        <dbReference type="ARBA" id="ARBA00004857"/>
    </source>
</evidence>
<dbReference type="InterPro" id="IPR022999">
    <property type="entry name" value="Transaldolase_3B"/>
</dbReference>
<keyword evidence="4 9" id="KW-0963">Cytoplasm</keyword>
<dbReference type="EC" id="2.2.1.2" evidence="9"/>
<dbReference type="PROSITE" id="PS00958">
    <property type="entry name" value="TRANSALDOLASE_2"/>
    <property type="match status" value="1"/>
</dbReference>
<reference evidence="10 11" key="1">
    <citation type="submission" date="2019-06" db="EMBL/GenBank/DDBJ databases">
        <title>Genome sequence analysis of &gt;100 Bacillus licheniformis strains suggests intrinsic resistance to this species.</title>
        <authorList>
            <person name="Wels M."/>
            <person name="Siezen R.J."/>
            <person name="Johansen E."/>
            <person name="Stuer-Lauridsen B."/>
            <person name="Bjerre K."/>
            <person name="Nielsen B.K.K."/>
        </authorList>
    </citation>
    <scope>NUCLEOTIDE SEQUENCE [LARGE SCALE GENOMIC DNA]</scope>
    <source>
        <strain evidence="10 11">BAC-16736</strain>
    </source>
</reference>
<organism evidence="10 11">
    <name type="scientific">Bacillus licheniformis</name>
    <dbReference type="NCBI Taxonomy" id="1402"/>
    <lineage>
        <taxon>Bacteria</taxon>
        <taxon>Bacillati</taxon>
        <taxon>Bacillota</taxon>
        <taxon>Bacilli</taxon>
        <taxon>Bacillales</taxon>
        <taxon>Bacillaceae</taxon>
        <taxon>Bacillus</taxon>
    </lineage>
</organism>
<dbReference type="HAMAP" id="MF_00494">
    <property type="entry name" value="Transaldolase_3b"/>
    <property type="match status" value="1"/>
</dbReference>
<evidence type="ECO:0000256" key="3">
    <source>
        <dbReference type="ARBA" id="ARBA00005740"/>
    </source>
</evidence>
<comment type="subcellular location">
    <subcellularLocation>
        <location evidence="1 9">Cytoplasm</location>
    </subcellularLocation>
</comment>
<dbReference type="AlphaFoldDB" id="A0A8B5YIW1"/>
<dbReference type="GO" id="GO:0005975">
    <property type="term" value="P:carbohydrate metabolic process"/>
    <property type="evidence" value="ECO:0007669"/>
    <property type="project" value="InterPro"/>
</dbReference>
<comment type="caution">
    <text evidence="10">The sequence shown here is derived from an EMBL/GenBank/DDBJ whole genome shotgun (WGS) entry which is preliminary data.</text>
</comment>
<dbReference type="InterPro" id="IPR018225">
    <property type="entry name" value="Transaldolase_AS"/>
</dbReference>
<evidence type="ECO:0000313" key="11">
    <source>
        <dbReference type="Proteomes" id="UP000435910"/>
    </source>
</evidence>
<sequence length="251" mass="27436">MLPVQSKKPPDSDRRFYPYHPESANKFHSSDIFMTGGFINMLFFIDTANLDEIKEAHALGVLAGVTTNPSLVAKENISFHDRLREITEVVSGSVSAEVISLKAEEMIEEGKELAKIAPNITVKIPMTPDGLKAVKALTDLGIKTNVTLIFSANQALLAARAGATYVSPFLGRLDDIGHNGLDLISEIKQIFDVHGLDTQIIAASIRHAQHVTEAALRGAHIGTMPLKVIHQLTKHPLTDKGIEQFLADWNK</sequence>
<evidence type="ECO:0000256" key="8">
    <source>
        <dbReference type="ARBA" id="ARBA00048810"/>
    </source>
</evidence>
<evidence type="ECO:0000256" key="6">
    <source>
        <dbReference type="ARBA" id="ARBA00023126"/>
    </source>
</evidence>
<dbReference type="PANTHER" id="PTHR10683">
    <property type="entry name" value="TRANSALDOLASE"/>
    <property type="match status" value="1"/>
</dbReference>
<protein>
    <recommendedName>
        <fullName evidence="9">Probable transaldolase</fullName>
        <ecNumber evidence="9">2.2.1.2</ecNumber>
    </recommendedName>
</protein>
<keyword evidence="5 9" id="KW-0808">Transferase</keyword>
<feature type="active site" description="Schiff-base intermediate with substrate" evidence="9">
    <location>
        <position position="123"/>
    </location>
</feature>
<comment type="similarity">
    <text evidence="3 9">Belongs to the transaldolase family. Type 3B subfamily.</text>
</comment>
<dbReference type="NCBIfam" id="TIGR00875">
    <property type="entry name" value="fsa_talC_mipB"/>
    <property type="match status" value="1"/>
</dbReference>
<dbReference type="GO" id="GO:0006098">
    <property type="term" value="P:pentose-phosphate shunt"/>
    <property type="evidence" value="ECO:0007669"/>
    <property type="project" value="UniProtKB-UniRule"/>
</dbReference>
<dbReference type="GO" id="GO:0005737">
    <property type="term" value="C:cytoplasm"/>
    <property type="evidence" value="ECO:0007669"/>
    <property type="project" value="UniProtKB-SubCell"/>
</dbReference>
<dbReference type="Proteomes" id="UP000435910">
    <property type="component" value="Unassembled WGS sequence"/>
</dbReference>
<dbReference type="PROSITE" id="PS01054">
    <property type="entry name" value="TRANSALDOLASE_1"/>
    <property type="match status" value="1"/>
</dbReference>
<evidence type="ECO:0000256" key="4">
    <source>
        <dbReference type="ARBA" id="ARBA00022490"/>
    </source>
</evidence>
<dbReference type="InterPro" id="IPR013785">
    <property type="entry name" value="Aldolase_TIM"/>
</dbReference>
<name>A0A8B5YIW1_BACLI</name>
<keyword evidence="6 9" id="KW-0570">Pentose shunt</keyword>
<dbReference type="FunFam" id="3.20.20.70:FF:000018">
    <property type="entry name" value="Probable transaldolase"/>
    <property type="match status" value="1"/>
</dbReference>
<evidence type="ECO:0000256" key="7">
    <source>
        <dbReference type="ARBA" id="ARBA00023270"/>
    </source>
</evidence>
<comment type="pathway">
    <text evidence="2 9">Carbohydrate degradation; pentose phosphate pathway; D-glyceraldehyde 3-phosphate and beta-D-fructose 6-phosphate from D-ribose 5-phosphate and D-xylulose 5-phosphate (non-oxidative stage): step 2/3.</text>
</comment>
<dbReference type="Gene3D" id="3.20.20.70">
    <property type="entry name" value="Aldolase class I"/>
    <property type="match status" value="1"/>
</dbReference>
<dbReference type="PANTHER" id="PTHR10683:SF36">
    <property type="entry name" value="TRANSALDOLASE"/>
    <property type="match status" value="1"/>
</dbReference>
<dbReference type="Pfam" id="PF00923">
    <property type="entry name" value="TAL_FSA"/>
    <property type="match status" value="1"/>
</dbReference>
<dbReference type="InterPro" id="IPR001585">
    <property type="entry name" value="TAL/FSA"/>
</dbReference>
<comment type="function">
    <text evidence="9">Transaldolase is important for the balance of metabolites in the pentose-phosphate pathway.</text>
</comment>
<evidence type="ECO:0000313" key="10">
    <source>
        <dbReference type="EMBL" id="TWL33571.1"/>
    </source>
</evidence>
<keyword evidence="7 9" id="KW-0704">Schiff base</keyword>
<evidence type="ECO:0000256" key="5">
    <source>
        <dbReference type="ARBA" id="ARBA00022679"/>
    </source>
</evidence>